<reference evidence="1 2" key="1">
    <citation type="submission" date="2024-12" db="EMBL/GenBank/DDBJ databases">
        <title>Draft genome sequence of Chryseobacterium kwangjuense AG447.</title>
        <authorList>
            <person name="Cheptsov V.S."/>
            <person name="Belov A."/>
            <person name="Zavarzina A.G."/>
        </authorList>
    </citation>
    <scope>NUCLEOTIDE SEQUENCE [LARGE SCALE GENOMIC DNA]</scope>
    <source>
        <strain evidence="1 2">AG447</strain>
    </source>
</reference>
<dbReference type="Gene3D" id="1.25.40.390">
    <property type="match status" value="1"/>
</dbReference>
<dbReference type="PROSITE" id="PS51257">
    <property type="entry name" value="PROKAR_LIPOPROTEIN"/>
    <property type="match status" value="1"/>
</dbReference>
<proteinExistence type="predicted"/>
<dbReference type="Proteomes" id="UP001634154">
    <property type="component" value="Unassembled WGS sequence"/>
</dbReference>
<evidence type="ECO:0000313" key="1">
    <source>
        <dbReference type="EMBL" id="MFN1216743.1"/>
    </source>
</evidence>
<dbReference type="SUPFAM" id="SSF48452">
    <property type="entry name" value="TPR-like"/>
    <property type="match status" value="1"/>
</dbReference>
<organism evidence="1 2">
    <name type="scientific">Chryseobacterium kwangjuense</name>
    <dbReference type="NCBI Taxonomy" id="267125"/>
    <lineage>
        <taxon>Bacteria</taxon>
        <taxon>Pseudomonadati</taxon>
        <taxon>Bacteroidota</taxon>
        <taxon>Flavobacteriia</taxon>
        <taxon>Flavobacteriales</taxon>
        <taxon>Weeksellaceae</taxon>
        <taxon>Chryseobacterium group</taxon>
        <taxon>Chryseobacterium</taxon>
    </lineage>
</organism>
<dbReference type="InterPro" id="IPR041662">
    <property type="entry name" value="SusD-like_2"/>
</dbReference>
<accession>A0ABW9K3M9</accession>
<comment type="caution">
    <text evidence="1">The sequence shown here is derived from an EMBL/GenBank/DDBJ whole genome shotgun (WGS) entry which is preliminary data.</text>
</comment>
<dbReference type="RefSeq" id="WP_409356198.1">
    <property type="nucleotide sequence ID" value="NZ_JBJXVJ010000001.1"/>
</dbReference>
<keyword evidence="1" id="KW-0449">Lipoprotein</keyword>
<dbReference type="EMBL" id="JBJXVJ010000001">
    <property type="protein sequence ID" value="MFN1216743.1"/>
    <property type="molecule type" value="Genomic_DNA"/>
</dbReference>
<gene>
    <name evidence="1" type="ORF">ACKW6Q_07115</name>
</gene>
<sequence length="474" mass="52807">MKNIIKIGLVSACVGLSLISCQSDLTSLNDDPKHPSVLPSENLLGTALYQASYYMDNPNVNFNNYRFFTQQWAETQYPDETQYNLITRNQPRNHFNRMYVYSLNNLKQAKANLKNEVETDDIRANKLATLEIEEIFIWENLVDTYGDIPYSEAFLPDEIITPKYDDAKTIYLDLVKRINDVIATVKPSVKGYTGDLVYSGDMTKWVKFANSIKLRLGMNLADVDPALSKTIVESAIAGGVISSEAEAYKFKYDGNTFSNPVFDNLVASNRNDFIPSEIVVNTMKNLSDPRMDVWFTKVSGVYKGGVFGELNDPYTNFSQLGDYFRSPTTASNLLSYAEVAFLKAEAAARNYSVGGTAEQLYATAVTASMTENGVSATAAAAYLVTNPYNAANWKQSIGVQAWIAMFNKGFASWNFTRRLDNPVLINPPKSNLSSVPYRMPYSDQEYVLNGANVNAAASKIGGDKATTKLFWDKF</sequence>
<protein>
    <submittedName>
        <fullName evidence="1">SusD/RagB family nutrient-binding outer membrane lipoprotein</fullName>
    </submittedName>
</protein>
<name>A0ABW9K3M9_9FLAO</name>
<evidence type="ECO:0000313" key="2">
    <source>
        <dbReference type="Proteomes" id="UP001634154"/>
    </source>
</evidence>
<dbReference type="InterPro" id="IPR011990">
    <property type="entry name" value="TPR-like_helical_dom_sf"/>
</dbReference>
<keyword evidence="2" id="KW-1185">Reference proteome</keyword>
<dbReference type="Pfam" id="PF12771">
    <property type="entry name" value="SusD-like_2"/>
    <property type="match status" value="1"/>
</dbReference>